<feature type="region of interest" description="Disordered" evidence="1">
    <location>
        <begin position="18"/>
        <end position="59"/>
    </location>
</feature>
<gene>
    <name evidence="2" type="ORF">PHYPSEUDO_010285</name>
</gene>
<evidence type="ECO:0000313" key="3">
    <source>
        <dbReference type="Proteomes" id="UP000694044"/>
    </source>
</evidence>
<keyword evidence="3" id="KW-1185">Reference proteome</keyword>
<sequence>MEWVTKQLADVALLVDPRRSDRLRSEKRIRDRSASPSPPPPPAKKALSTPLTPPLLPTPHLTLLPNPVLTTSLLGRVKMRLSGTARSKTTAAAMKRMKRTLTSSTTRSTTMARKPTEQF</sequence>
<feature type="compositionally biased region" description="Low complexity" evidence="1">
    <location>
        <begin position="100"/>
        <end position="110"/>
    </location>
</feature>
<proteinExistence type="predicted"/>
<accession>A0A8T1VAH1</accession>
<organism evidence="2 3">
    <name type="scientific">Phytophthora pseudosyringae</name>
    <dbReference type="NCBI Taxonomy" id="221518"/>
    <lineage>
        <taxon>Eukaryota</taxon>
        <taxon>Sar</taxon>
        <taxon>Stramenopiles</taxon>
        <taxon>Oomycota</taxon>
        <taxon>Peronosporomycetes</taxon>
        <taxon>Peronosporales</taxon>
        <taxon>Peronosporaceae</taxon>
        <taxon>Phytophthora</taxon>
    </lineage>
</organism>
<evidence type="ECO:0000313" key="2">
    <source>
        <dbReference type="EMBL" id="KAG7378297.1"/>
    </source>
</evidence>
<feature type="region of interest" description="Disordered" evidence="1">
    <location>
        <begin position="84"/>
        <end position="119"/>
    </location>
</feature>
<name>A0A8T1VAH1_9STRA</name>
<reference evidence="2" key="1">
    <citation type="submission" date="2021-02" db="EMBL/GenBank/DDBJ databases">
        <authorList>
            <person name="Palmer J.M."/>
        </authorList>
    </citation>
    <scope>NUCLEOTIDE SEQUENCE</scope>
    <source>
        <strain evidence="2">SCRP734</strain>
    </source>
</reference>
<dbReference type="EMBL" id="JAGDFM010000436">
    <property type="protein sequence ID" value="KAG7378297.1"/>
    <property type="molecule type" value="Genomic_DNA"/>
</dbReference>
<protein>
    <submittedName>
        <fullName evidence="2">Uncharacterized protein</fullName>
    </submittedName>
</protein>
<dbReference type="AlphaFoldDB" id="A0A8T1VAH1"/>
<dbReference type="Proteomes" id="UP000694044">
    <property type="component" value="Unassembled WGS sequence"/>
</dbReference>
<feature type="compositionally biased region" description="Basic and acidic residues" evidence="1">
    <location>
        <begin position="18"/>
        <end position="33"/>
    </location>
</feature>
<comment type="caution">
    <text evidence="2">The sequence shown here is derived from an EMBL/GenBank/DDBJ whole genome shotgun (WGS) entry which is preliminary data.</text>
</comment>
<evidence type="ECO:0000256" key="1">
    <source>
        <dbReference type="SAM" id="MobiDB-lite"/>
    </source>
</evidence>